<dbReference type="InterPro" id="IPR051918">
    <property type="entry name" value="STPP_CPPED1"/>
</dbReference>
<dbReference type="EMBL" id="BKAU01000001">
    <property type="protein sequence ID" value="GEP94368.1"/>
    <property type="molecule type" value="Genomic_DNA"/>
</dbReference>
<keyword evidence="6" id="KW-1185">Reference proteome</keyword>
<protein>
    <recommendedName>
        <fullName evidence="7">Metallophosphoesterase</fullName>
    </recommendedName>
</protein>
<dbReference type="InterPro" id="IPR004843">
    <property type="entry name" value="Calcineurin-like_PHP"/>
</dbReference>
<dbReference type="SUPFAM" id="SSF56300">
    <property type="entry name" value="Metallo-dependent phosphatases"/>
    <property type="match status" value="1"/>
</dbReference>
<dbReference type="Gene3D" id="2.60.40.10">
    <property type="entry name" value="Immunoglobulins"/>
    <property type="match status" value="1"/>
</dbReference>
<feature type="chain" id="PRO_5021918443" description="Metallophosphoesterase" evidence="1">
    <location>
        <begin position="21"/>
        <end position="526"/>
    </location>
</feature>
<gene>
    <name evidence="5" type="ORF">CCY01nite_06280</name>
</gene>
<dbReference type="GO" id="GO:0016787">
    <property type="term" value="F:hydrolase activity"/>
    <property type="evidence" value="ECO:0007669"/>
    <property type="project" value="InterPro"/>
</dbReference>
<dbReference type="RefSeq" id="WP_146857844.1">
    <property type="nucleotide sequence ID" value="NZ_BKAU01000001.1"/>
</dbReference>
<keyword evidence="1" id="KW-0732">Signal</keyword>
<dbReference type="InterPro" id="IPR029052">
    <property type="entry name" value="Metallo-depent_PP-like"/>
</dbReference>
<dbReference type="CDD" id="cd00838">
    <property type="entry name" value="MPP_superfamily"/>
    <property type="match status" value="1"/>
</dbReference>
<feature type="domain" description="Calcineurin-like phosphoesterase N-terminal" evidence="4">
    <location>
        <begin position="39"/>
        <end position="108"/>
    </location>
</feature>
<dbReference type="InterPro" id="IPR032288">
    <property type="entry name" value="Metallophos_C"/>
</dbReference>
<evidence type="ECO:0000259" key="2">
    <source>
        <dbReference type="Pfam" id="PF00149"/>
    </source>
</evidence>
<dbReference type="Gene3D" id="3.60.21.10">
    <property type="match status" value="1"/>
</dbReference>
<feature type="domain" description="Calcineurin-like phosphoesterase C-terminal" evidence="3">
    <location>
        <begin position="345"/>
        <end position="513"/>
    </location>
</feature>
<comment type="caution">
    <text evidence="5">The sequence shown here is derived from an EMBL/GenBank/DDBJ whole genome shotgun (WGS) entry which is preliminary data.</text>
</comment>
<accession>A0A512RFE4</accession>
<dbReference type="AlphaFoldDB" id="A0A512RFE4"/>
<feature type="signal peptide" evidence="1">
    <location>
        <begin position="1"/>
        <end position="20"/>
    </location>
</feature>
<dbReference type="Pfam" id="PF16371">
    <property type="entry name" value="MetallophosN"/>
    <property type="match status" value="1"/>
</dbReference>
<name>A0A512RFE4_9BACT</name>
<evidence type="ECO:0000256" key="1">
    <source>
        <dbReference type="SAM" id="SignalP"/>
    </source>
</evidence>
<evidence type="ECO:0000259" key="4">
    <source>
        <dbReference type="Pfam" id="PF16371"/>
    </source>
</evidence>
<sequence>MKRIFYALSLLAMSPAAVLAQKAATGYVYNDDNGNGKKEAKEKGVANVAVSNGKEVVLTDAKGKYTLPVGDDNIIFVIKPAGYKVPLNAKNQPQYYYIHKPAGSPAEYEYKGVAPTGPLPASVDFAVMKYNEPDNYRALVLGDPQMLEPQDVGFFDKGIMSELVDVKNVAFGLTLGDLVGKVLTMHKDYIDVVAKANVPWYNVIGNHDTNHEATSIEKNDESFEASFGPSTYSYNYGQAHYIVLNNNLYPDPRDGKGLWGGFLPDQLTFVENDLKYVDTGKLVVLAFHIPLYQAEGAFRTEDRVRLFSLLAKYPHVLALSAHTHNQWQKFYDKEWGWTGAKPFHEFNVGATCGNWYSGRMNEQGVLESVMSDGTPRGYAYLNITGNTYTADYKVANKPADYQIGLWHRKVMSTIWWDGRGFVYANFYMGYKGSKVQYRIDNGKWKPMRYTLEPDPAFVAELYKWDDTEEMFRGRRPTEPANCTHLWKAKLPENIGIGTHQIEVQATDPFGRTFTQKSSYRIEEAKF</sequence>
<evidence type="ECO:0000259" key="3">
    <source>
        <dbReference type="Pfam" id="PF16370"/>
    </source>
</evidence>
<evidence type="ECO:0000313" key="5">
    <source>
        <dbReference type="EMBL" id="GEP94368.1"/>
    </source>
</evidence>
<proteinExistence type="predicted"/>
<dbReference type="InterPro" id="IPR013783">
    <property type="entry name" value="Ig-like_fold"/>
</dbReference>
<feature type="domain" description="Calcineurin-like phosphoesterase" evidence="2">
    <location>
        <begin position="168"/>
        <end position="325"/>
    </location>
</feature>
<dbReference type="Pfam" id="PF00149">
    <property type="entry name" value="Metallophos"/>
    <property type="match status" value="1"/>
</dbReference>
<dbReference type="Pfam" id="PF16370">
    <property type="entry name" value="MetallophosC"/>
    <property type="match status" value="1"/>
</dbReference>
<reference evidence="5 6" key="1">
    <citation type="submission" date="2019-07" db="EMBL/GenBank/DDBJ databases">
        <title>Whole genome shotgun sequence of Chitinophaga cymbidii NBRC 109752.</title>
        <authorList>
            <person name="Hosoyama A."/>
            <person name="Uohara A."/>
            <person name="Ohji S."/>
            <person name="Ichikawa N."/>
        </authorList>
    </citation>
    <scope>NUCLEOTIDE SEQUENCE [LARGE SCALE GENOMIC DNA]</scope>
    <source>
        <strain evidence="5 6">NBRC 109752</strain>
    </source>
</reference>
<dbReference type="SUPFAM" id="SSF117074">
    <property type="entry name" value="Hypothetical protein PA1324"/>
    <property type="match status" value="1"/>
</dbReference>
<dbReference type="PANTHER" id="PTHR43143">
    <property type="entry name" value="METALLOPHOSPHOESTERASE, CALCINEURIN SUPERFAMILY"/>
    <property type="match status" value="1"/>
</dbReference>
<dbReference type="OrthoDB" id="1776264at2"/>
<dbReference type="Proteomes" id="UP000321436">
    <property type="component" value="Unassembled WGS sequence"/>
</dbReference>
<dbReference type="PANTHER" id="PTHR43143:SF6">
    <property type="entry name" value="BLL3016 PROTEIN"/>
    <property type="match status" value="1"/>
</dbReference>
<organism evidence="5 6">
    <name type="scientific">Chitinophaga cymbidii</name>
    <dbReference type="NCBI Taxonomy" id="1096750"/>
    <lineage>
        <taxon>Bacteria</taxon>
        <taxon>Pseudomonadati</taxon>
        <taxon>Bacteroidota</taxon>
        <taxon>Chitinophagia</taxon>
        <taxon>Chitinophagales</taxon>
        <taxon>Chitinophagaceae</taxon>
        <taxon>Chitinophaga</taxon>
    </lineage>
</organism>
<evidence type="ECO:0008006" key="7">
    <source>
        <dbReference type="Google" id="ProtNLM"/>
    </source>
</evidence>
<evidence type="ECO:0000313" key="6">
    <source>
        <dbReference type="Proteomes" id="UP000321436"/>
    </source>
</evidence>
<dbReference type="InterPro" id="IPR032285">
    <property type="entry name" value="Metallophos_N"/>
</dbReference>